<organism evidence="3">
    <name type="scientific">marine metagenome</name>
    <dbReference type="NCBI Taxonomy" id="408172"/>
    <lineage>
        <taxon>unclassified sequences</taxon>
        <taxon>metagenomes</taxon>
        <taxon>ecological metagenomes</taxon>
    </lineage>
</organism>
<name>A0A381PCW5_9ZZZZ</name>
<sequence>MLICRNMDPDLVKKEILRAMRGITSTVTVVSAKDGENKEAMTATSVASLSLDPPTMLVCINHEATIHNVMKEGLGFCINILSVGQEGLADICSIKGKEGQRFLEGNWSEFDDIPYNKDSQSNMLCNCIKTIEHTTHTIYLGEIIKVFNQSSFNPLLYKDGNYLA</sequence>
<dbReference type="Pfam" id="PF01613">
    <property type="entry name" value="Flavin_Reduct"/>
    <property type="match status" value="1"/>
</dbReference>
<dbReference type="PANTHER" id="PTHR30466:SF1">
    <property type="entry name" value="FMN REDUCTASE (NADH) RUTF"/>
    <property type="match status" value="1"/>
</dbReference>
<dbReference type="SMART" id="SM00903">
    <property type="entry name" value="Flavin_Reduct"/>
    <property type="match status" value="1"/>
</dbReference>
<keyword evidence="1" id="KW-0560">Oxidoreductase</keyword>
<accession>A0A381PCW5</accession>
<proteinExistence type="predicted"/>
<protein>
    <recommendedName>
        <fullName evidence="2">Flavin reductase like domain-containing protein</fullName>
    </recommendedName>
</protein>
<dbReference type="EMBL" id="UINC01000914">
    <property type="protein sequence ID" value="SUZ63323.1"/>
    <property type="molecule type" value="Genomic_DNA"/>
</dbReference>
<evidence type="ECO:0000259" key="2">
    <source>
        <dbReference type="SMART" id="SM00903"/>
    </source>
</evidence>
<dbReference type="Gene3D" id="2.30.110.10">
    <property type="entry name" value="Electron Transport, Fmn-binding Protein, Chain A"/>
    <property type="match status" value="1"/>
</dbReference>
<evidence type="ECO:0000313" key="3">
    <source>
        <dbReference type="EMBL" id="SUZ63323.1"/>
    </source>
</evidence>
<dbReference type="GO" id="GO:0042602">
    <property type="term" value="F:riboflavin reductase (NADPH) activity"/>
    <property type="evidence" value="ECO:0007669"/>
    <property type="project" value="TreeGrafter"/>
</dbReference>
<dbReference type="SUPFAM" id="SSF50475">
    <property type="entry name" value="FMN-binding split barrel"/>
    <property type="match status" value="1"/>
</dbReference>
<dbReference type="GO" id="GO:0010181">
    <property type="term" value="F:FMN binding"/>
    <property type="evidence" value="ECO:0007669"/>
    <property type="project" value="InterPro"/>
</dbReference>
<evidence type="ECO:0000256" key="1">
    <source>
        <dbReference type="ARBA" id="ARBA00023002"/>
    </source>
</evidence>
<dbReference type="InterPro" id="IPR050268">
    <property type="entry name" value="NADH-dep_flavin_reductase"/>
</dbReference>
<reference evidence="3" key="1">
    <citation type="submission" date="2018-05" db="EMBL/GenBank/DDBJ databases">
        <authorList>
            <person name="Lanie J.A."/>
            <person name="Ng W.-L."/>
            <person name="Kazmierczak K.M."/>
            <person name="Andrzejewski T.M."/>
            <person name="Davidsen T.M."/>
            <person name="Wayne K.J."/>
            <person name="Tettelin H."/>
            <person name="Glass J.I."/>
            <person name="Rusch D."/>
            <person name="Podicherti R."/>
            <person name="Tsui H.-C.T."/>
            <person name="Winkler M.E."/>
        </authorList>
    </citation>
    <scope>NUCLEOTIDE SEQUENCE</scope>
</reference>
<gene>
    <name evidence="3" type="ORF">METZ01_LOCUS16177</name>
</gene>
<dbReference type="InterPro" id="IPR012349">
    <property type="entry name" value="Split_barrel_FMN-bd"/>
</dbReference>
<feature type="domain" description="Flavin reductase like" evidence="2">
    <location>
        <begin position="20"/>
        <end position="164"/>
    </location>
</feature>
<dbReference type="InterPro" id="IPR002563">
    <property type="entry name" value="Flavin_Rdtase-like_dom"/>
</dbReference>
<dbReference type="PANTHER" id="PTHR30466">
    <property type="entry name" value="FLAVIN REDUCTASE"/>
    <property type="match status" value="1"/>
</dbReference>
<dbReference type="AlphaFoldDB" id="A0A381PCW5"/>